<name>A0A9W8CG06_9POAL</name>
<gene>
    <name evidence="3" type="ORF">BS78_K038800</name>
</gene>
<feature type="compositionally biased region" description="Low complexity" evidence="1">
    <location>
        <begin position="174"/>
        <end position="186"/>
    </location>
</feature>
<feature type="region of interest" description="Disordered" evidence="1">
    <location>
        <begin position="123"/>
        <end position="194"/>
    </location>
</feature>
<dbReference type="Pfam" id="PF04782">
    <property type="entry name" value="DUF632"/>
    <property type="match status" value="1"/>
</dbReference>
<evidence type="ECO:0000259" key="2">
    <source>
        <dbReference type="Pfam" id="PF04782"/>
    </source>
</evidence>
<dbReference type="PANTHER" id="PTHR21450">
    <property type="entry name" value="PROTEIN ALTERED PHOSPHATE STARVATION RESPONSE 1"/>
    <property type="match status" value="1"/>
</dbReference>
<dbReference type="InterPro" id="IPR006867">
    <property type="entry name" value="DUF632"/>
</dbReference>
<dbReference type="EMBL" id="MU629524">
    <property type="protein sequence ID" value="KAJ1256377.1"/>
    <property type="molecule type" value="Genomic_DNA"/>
</dbReference>
<keyword evidence="4" id="KW-1185">Reference proteome</keyword>
<proteinExistence type="predicted"/>
<dbReference type="AlphaFoldDB" id="A0A9W8CG06"/>
<protein>
    <recommendedName>
        <fullName evidence="2">DUF632 domain-containing protein</fullName>
    </recommendedName>
</protein>
<organism evidence="3 4">
    <name type="scientific">Paspalum vaginatum</name>
    <name type="common">seashore paspalum</name>
    <dbReference type="NCBI Taxonomy" id="158149"/>
    <lineage>
        <taxon>Eukaryota</taxon>
        <taxon>Viridiplantae</taxon>
        <taxon>Streptophyta</taxon>
        <taxon>Embryophyta</taxon>
        <taxon>Tracheophyta</taxon>
        <taxon>Spermatophyta</taxon>
        <taxon>Magnoliopsida</taxon>
        <taxon>Liliopsida</taxon>
        <taxon>Poales</taxon>
        <taxon>Poaceae</taxon>
        <taxon>PACMAD clade</taxon>
        <taxon>Panicoideae</taxon>
        <taxon>Andropogonodae</taxon>
        <taxon>Paspaleae</taxon>
        <taxon>Paspalinae</taxon>
        <taxon>Paspalum</taxon>
    </lineage>
</organism>
<feature type="compositionally biased region" description="Low complexity" evidence="1">
    <location>
        <begin position="68"/>
        <end position="92"/>
    </location>
</feature>
<evidence type="ECO:0000313" key="3">
    <source>
        <dbReference type="EMBL" id="KAJ1256377.1"/>
    </source>
</evidence>
<reference evidence="3 4" key="1">
    <citation type="submission" date="2022-10" db="EMBL/GenBank/DDBJ databases">
        <title>WGS assembly of Paspalum vaginatum 540-79.</title>
        <authorList>
            <person name="Sun G."/>
            <person name="Wase N."/>
            <person name="Shu S."/>
            <person name="Jenkins J."/>
            <person name="Zhou B."/>
            <person name="Torres-Rodriguez J."/>
            <person name="Chen C."/>
            <person name="Sandor L."/>
            <person name="Plott C."/>
            <person name="Yoshinga Y."/>
            <person name="Daum C."/>
            <person name="Qi P."/>
            <person name="Barry K."/>
            <person name="Lipzen A."/>
            <person name="Berry L."/>
            <person name="Pedersen C."/>
            <person name="Gottilla T."/>
            <person name="Foltz A."/>
            <person name="Yu H."/>
            <person name="O'Malley R."/>
            <person name="Zhang C."/>
            <person name="Devos K."/>
            <person name="Sigmon B."/>
            <person name="Yu B."/>
            <person name="Obata T."/>
            <person name="Schmutz J."/>
            <person name="Schnable J."/>
        </authorList>
    </citation>
    <scope>NUCLEOTIDE SEQUENCE [LARGE SCALE GENOMIC DNA]</scope>
    <source>
        <strain evidence="4">cv. 540-79</strain>
    </source>
</reference>
<dbReference type="OrthoDB" id="658187at2759"/>
<accession>A0A9W8CG06</accession>
<feature type="domain" description="DUF632" evidence="2">
    <location>
        <begin position="231"/>
        <end position="313"/>
    </location>
</feature>
<sequence>MAASLTPQPPQMPMPYNSTGYPLQQVPAPYVFDYPPLLYTYSSYYRYHQDQGQNDTIPSSHSRYGGYPYQYYSQSSQQGDGWPPVSASSSHQLPPPSPPMESAWGFSDPFEALEGYYQDHPTATAAQSSNDARDEDMPELEEDEDNPELEDEECISSTTISEDEEEQHIEFKESSSAATSSSNGSNMVHGNGVEEDNNNAVEEQLEDHSCVVETEPAVAVAPEKVYNNDIEVVQEIKLQFERASKSAGDVCKMLDVGKMPHSKKNSGLKVSLMMICGAPSKRKKFLKFEEEKAMECGNLSSSLQQLYWWEKKLLPLFTILIYTS</sequence>
<feature type="region of interest" description="Disordered" evidence="1">
    <location>
        <begin position="68"/>
        <end position="106"/>
    </location>
</feature>
<evidence type="ECO:0000313" key="4">
    <source>
        <dbReference type="Proteomes" id="UP001164776"/>
    </source>
</evidence>
<feature type="compositionally biased region" description="Acidic residues" evidence="1">
    <location>
        <begin position="133"/>
        <end position="154"/>
    </location>
</feature>
<comment type="caution">
    <text evidence="3">The sequence shown here is derived from an EMBL/GenBank/DDBJ whole genome shotgun (WGS) entry which is preliminary data.</text>
</comment>
<evidence type="ECO:0000256" key="1">
    <source>
        <dbReference type="SAM" id="MobiDB-lite"/>
    </source>
</evidence>
<dbReference type="Proteomes" id="UP001164776">
    <property type="component" value="Unassembled WGS sequence"/>
</dbReference>
<dbReference type="PANTHER" id="PTHR21450:SF48">
    <property type="entry name" value="OS08G0551200 PROTEIN"/>
    <property type="match status" value="1"/>
</dbReference>